<gene>
    <name evidence="1" type="ORF">LEP1GSC038_0744</name>
</gene>
<dbReference type="Proteomes" id="UP000012101">
    <property type="component" value="Unassembled WGS sequence"/>
</dbReference>
<reference evidence="1 2" key="1">
    <citation type="submission" date="2013-01" db="EMBL/GenBank/DDBJ databases">
        <authorList>
            <person name="Harkins D.M."/>
            <person name="Durkin A.S."/>
            <person name="Brinkac L.M."/>
            <person name="Haft D.H."/>
            <person name="Selengut J.D."/>
            <person name="Sanka R."/>
            <person name="DePew J."/>
            <person name="Purushe J."/>
            <person name="Hospenthal D.R."/>
            <person name="Murray C.K."/>
            <person name="Pimentel G."/>
            <person name="Wasfy M."/>
            <person name="Vinetz J.M."/>
            <person name="Sutton G.G."/>
            <person name="Nierman W.C."/>
            <person name="Fouts D.E."/>
        </authorList>
    </citation>
    <scope>NUCLEOTIDE SEQUENCE [LARGE SCALE GENOMIC DNA]</scope>
    <source>
        <strain evidence="1 2">2006001855</strain>
    </source>
</reference>
<evidence type="ECO:0000313" key="2">
    <source>
        <dbReference type="Proteomes" id="UP000012101"/>
    </source>
</evidence>
<proteinExistence type="predicted"/>
<dbReference type="AlphaFoldDB" id="M6FXG4"/>
<evidence type="ECO:0000313" key="1">
    <source>
        <dbReference type="EMBL" id="EMM74799.1"/>
    </source>
</evidence>
<sequence>MSNSHSSLHNRVSEILQDNKRRLSKLAIYNDLETLFVLKTFE</sequence>
<organism evidence="1 2">
    <name type="scientific">Leptospira weilii str. 2006001855</name>
    <dbReference type="NCBI Taxonomy" id="996804"/>
    <lineage>
        <taxon>Bacteria</taxon>
        <taxon>Pseudomonadati</taxon>
        <taxon>Spirochaetota</taxon>
        <taxon>Spirochaetia</taxon>
        <taxon>Leptospirales</taxon>
        <taxon>Leptospiraceae</taxon>
        <taxon>Leptospira</taxon>
    </lineage>
</organism>
<protein>
    <submittedName>
        <fullName evidence="1">Uncharacterized protein</fullName>
    </submittedName>
</protein>
<dbReference type="EMBL" id="AFJM02000002">
    <property type="protein sequence ID" value="EMM74799.1"/>
    <property type="molecule type" value="Genomic_DNA"/>
</dbReference>
<comment type="caution">
    <text evidence="1">The sequence shown here is derived from an EMBL/GenBank/DDBJ whole genome shotgun (WGS) entry which is preliminary data.</text>
</comment>
<name>M6FXG4_9LEPT</name>
<accession>M6FXG4</accession>